<dbReference type="EMBL" id="AUZY01012170">
    <property type="protein sequence ID" value="EQD31320.1"/>
    <property type="molecule type" value="Genomic_DNA"/>
</dbReference>
<dbReference type="AlphaFoldDB" id="T0ZNG0"/>
<accession>T0ZNG0</accession>
<organism evidence="2">
    <name type="scientific">mine drainage metagenome</name>
    <dbReference type="NCBI Taxonomy" id="410659"/>
    <lineage>
        <taxon>unclassified sequences</taxon>
        <taxon>metagenomes</taxon>
        <taxon>ecological metagenomes</taxon>
    </lineage>
</organism>
<protein>
    <submittedName>
        <fullName evidence="2">Uncharacterized protein</fullName>
    </submittedName>
</protein>
<keyword evidence="1" id="KW-0472">Membrane</keyword>
<reference evidence="2" key="1">
    <citation type="submission" date="2013-08" db="EMBL/GenBank/DDBJ databases">
        <authorList>
            <person name="Mendez C."/>
            <person name="Richter M."/>
            <person name="Ferrer M."/>
            <person name="Sanchez J."/>
        </authorList>
    </citation>
    <scope>NUCLEOTIDE SEQUENCE</scope>
</reference>
<name>T0ZNG0_9ZZZZ</name>
<proteinExistence type="predicted"/>
<comment type="caution">
    <text evidence="2">The sequence shown here is derived from an EMBL/GenBank/DDBJ whole genome shotgun (WGS) entry which is preliminary data.</text>
</comment>
<gene>
    <name evidence="2" type="ORF">B1B_18196</name>
</gene>
<reference evidence="2" key="2">
    <citation type="journal article" date="2014" name="ISME J.">
        <title>Microbial stratification in low pH oxic and suboxic macroscopic growths along an acid mine drainage.</title>
        <authorList>
            <person name="Mendez-Garcia C."/>
            <person name="Mesa V."/>
            <person name="Sprenger R.R."/>
            <person name="Richter M."/>
            <person name="Diez M.S."/>
            <person name="Solano J."/>
            <person name="Bargiela R."/>
            <person name="Golyshina O.V."/>
            <person name="Manteca A."/>
            <person name="Ramos J.L."/>
            <person name="Gallego J.R."/>
            <person name="Llorente I."/>
            <person name="Martins Dos Santos V.A."/>
            <person name="Jensen O.N."/>
            <person name="Pelaez A.I."/>
            <person name="Sanchez J."/>
            <person name="Ferrer M."/>
        </authorList>
    </citation>
    <scope>NUCLEOTIDE SEQUENCE</scope>
</reference>
<keyword evidence="1" id="KW-0812">Transmembrane</keyword>
<dbReference type="InterPro" id="IPR031594">
    <property type="entry name" value="OFeT_1"/>
</dbReference>
<evidence type="ECO:0000313" key="2">
    <source>
        <dbReference type="EMBL" id="EQD31320.1"/>
    </source>
</evidence>
<evidence type="ECO:0000256" key="1">
    <source>
        <dbReference type="SAM" id="Phobius"/>
    </source>
</evidence>
<feature type="non-terminal residue" evidence="2">
    <location>
        <position position="1"/>
    </location>
</feature>
<sequence length="71" mass="8015">SQIRKVKQANMKIAVSALLLTFSAFWFTEAFVAINDLFLIPLFIVFFAVVYLIAHWNLTIGHKTGKGVDTK</sequence>
<dbReference type="Pfam" id="PF16955">
    <property type="entry name" value="OFeT_1"/>
    <property type="match status" value="1"/>
</dbReference>
<feature type="transmembrane region" description="Helical" evidence="1">
    <location>
        <begin position="40"/>
        <end position="58"/>
    </location>
</feature>
<keyword evidence="1" id="KW-1133">Transmembrane helix</keyword>